<accession>A0A6M3L7A4</accession>
<name>A0A6M3L7A4_9ZZZZ</name>
<dbReference type="EMBL" id="MT141623">
    <property type="protein sequence ID" value="QJA68507.1"/>
    <property type="molecule type" value="Genomic_DNA"/>
</dbReference>
<protein>
    <submittedName>
        <fullName evidence="2">Uncharacterized protein</fullName>
    </submittedName>
</protein>
<sequence>MKERDFQAEFGKRNMILGVFELKFCKGTSIRFDSVAQHQEDALLAVEGDGLYHKITDQPFLKDMNFQRKKPFDCFNLAGIPAYVVIMFWKARKKKNVYYIGIKQWCTLRDTAGRKSITEEMAESAAMFIEDYTLKTCREPFSGFIGE</sequence>
<gene>
    <name evidence="1" type="ORF">MM415A06318_0009</name>
    <name evidence="2" type="ORF">MM415B03618_0009</name>
</gene>
<evidence type="ECO:0000313" key="2">
    <source>
        <dbReference type="EMBL" id="QJA90656.1"/>
    </source>
</evidence>
<dbReference type="EMBL" id="MT142928">
    <property type="protein sequence ID" value="QJA90656.1"/>
    <property type="molecule type" value="Genomic_DNA"/>
</dbReference>
<proteinExistence type="predicted"/>
<evidence type="ECO:0000313" key="1">
    <source>
        <dbReference type="EMBL" id="QJA68507.1"/>
    </source>
</evidence>
<dbReference type="AlphaFoldDB" id="A0A6M3L7A4"/>
<organism evidence="2">
    <name type="scientific">viral metagenome</name>
    <dbReference type="NCBI Taxonomy" id="1070528"/>
    <lineage>
        <taxon>unclassified sequences</taxon>
        <taxon>metagenomes</taxon>
        <taxon>organismal metagenomes</taxon>
    </lineage>
</organism>
<reference evidence="2" key="1">
    <citation type="submission" date="2020-03" db="EMBL/GenBank/DDBJ databases">
        <title>The deep terrestrial virosphere.</title>
        <authorList>
            <person name="Holmfeldt K."/>
            <person name="Nilsson E."/>
            <person name="Simone D."/>
            <person name="Lopez-Fernandez M."/>
            <person name="Wu X."/>
            <person name="de Brujin I."/>
            <person name="Lundin D."/>
            <person name="Andersson A."/>
            <person name="Bertilsson S."/>
            <person name="Dopson M."/>
        </authorList>
    </citation>
    <scope>NUCLEOTIDE SEQUENCE</scope>
    <source>
        <strain evidence="1">MM415A06318</strain>
        <strain evidence="2">MM415B03618</strain>
    </source>
</reference>